<proteinExistence type="predicted"/>
<dbReference type="VEuPathDB" id="AmoebaDB:EIN_418150"/>
<name>A0A0A1U1S3_ENTIV</name>
<reference evidence="1 2" key="1">
    <citation type="submission" date="2012-10" db="EMBL/GenBank/DDBJ databases">
        <authorList>
            <person name="Zafar N."/>
            <person name="Inman J."/>
            <person name="Hall N."/>
            <person name="Lorenzi H."/>
            <person name="Caler E."/>
        </authorList>
    </citation>
    <scope>NUCLEOTIDE SEQUENCE [LARGE SCALE GENOMIC DNA]</scope>
    <source>
        <strain evidence="1 2">IP1</strain>
    </source>
</reference>
<dbReference type="KEGG" id="eiv:EIN_418150"/>
<dbReference type="Proteomes" id="UP000014680">
    <property type="component" value="Unassembled WGS sequence"/>
</dbReference>
<accession>A0A0A1U1S3</accession>
<keyword evidence="2" id="KW-1185">Reference proteome</keyword>
<evidence type="ECO:0000313" key="1">
    <source>
        <dbReference type="EMBL" id="ELP87966.1"/>
    </source>
</evidence>
<dbReference type="RefSeq" id="XP_004254737.1">
    <property type="nucleotide sequence ID" value="XM_004254689.1"/>
</dbReference>
<dbReference type="EMBL" id="KB206772">
    <property type="protein sequence ID" value="ELP87966.1"/>
    <property type="molecule type" value="Genomic_DNA"/>
</dbReference>
<gene>
    <name evidence="1" type="ORF">EIN_418150</name>
</gene>
<protein>
    <submittedName>
        <fullName evidence="1">Uncharacterized protein</fullName>
    </submittedName>
</protein>
<sequence>MCFIYLIHILTVFSYELTLKNLKTNCMTDFVAVNMDSSEITISIISECYKQIPNYKHDIVAFNLKAICYVSPSKFFIHKDSLNVTRCGEWLSVTGPSQKSVHCMVVGSATMFYQNQNLEQNGENIIGLKAKLFMLGSSQLTYVKDSVYQATVAICDYLIQVSPSVLVLNVTAKDVMVQVYDVNRPVEFIEMSQTMYPKRDDDTFIIDRPLNPTDFKLVSLDSEKVGMPTVYEQVGYKATGTTSFPHYIMSDCKFIASTLLYSKESEKVNPLLTWYQFKVNSVFKAEMLNLSNPMITTNKGDGDVMLSFIYGSAFFMSQEYTQLRCEFITDFQFEIVDVKLLLIKNIEKASGTDGILVIRDNLKYQYKQVNNTVSLSIAMDKTCKEFSNGISIRYKSAPGDVLKIKKASFDPIQEMLKLHQCDQSSFDCSNTECTVDEKSLDVGMNRWKDGCAPICGRCRDGFVCTTMGKCVVEANNNLRSHSICTQVVLFLLVVFLL</sequence>
<dbReference type="GeneID" id="14886950"/>
<evidence type="ECO:0000313" key="2">
    <source>
        <dbReference type="Proteomes" id="UP000014680"/>
    </source>
</evidence>
<dbReference type="AlphaFoldDB" id="A0A0A1U1S3"/>
<organism evidence="1 2">
    <name type="scientific">Entamoeba invadens IP1</name>
    <dbReference type="NCBI Taxonomy" id="370355"/>
    <lineage>
        <taxon>Eukaryota</taxon>
        <taxon>Amoebozoa</taxon>
        <taxon>Evosea</taxon>
        <taxon>Archamoebae</taxon>
        <taxon>Mastigamoebida</taxon>
        <taxon>Entamoebidae</taxon>
        <taxon>Entamoeba</taxon>
    </lineage>
</organism>